<gene>
    <name evidence="11" type="ORF">QR98_0083180</name>
</gene>
<reference evidence="11 12" key="1">
    <citation type="journal article" date="2015" name="Parasit. Vectors">
        <title>Draft genome of the scabies mite.</title>
        <authorList>
            <person name="Rider S.D.Jr."/>
            <person name="Morgan M.S."/>
            <person name="Arlian L.G."/>
        </authorList>
    </citation>
    <scope>NUCLEOTIDE SEQUENCE [LARGE SCALE GENOMIC DNA]</scope>
    <source>
        <strain evidence="11">Arlian Lab</strain>
    </source>
</reference>
<evidence type="ECO:0000313" key="12">
    <source>
        <dbReference type="Proteomes" id="UP000616769"/>
    </source>
</evidence>
<dbReference type="OMA" id="TVAWTVW"/>
<evidence type="ECO:0000256" key="4">
    <source>
        <dbReference type="ARBA" id="ARBA00022692"/>
    </source>
</evidence>
<keyword evidence="7 10" id="KW-0443">Lipid metabolism</keyword>
<dbReference type="EMBL" id="JXLN01014058">
    <property type="protein sequence ID" value="KPM09773.1"/>
    <property type="molecule type" value="Genomic_DNA"/>
</dbReference>
<evidence type="ECO:0000256" key="3">
    <source>
        <dbReference type="ARBA" id="ARBA00022679"/>
    </source>
</evidence>
<dbReference type="Pfam" id="PF01151">
    <property type="entry name" value="ELO"/>
    <property type="match status" value="1"/>
</dbReference>
<feature type="transmembrane region" description="Helical" evidence="10">
    <location>
        <begin position="216"/>
        <end position="238"/>
    </location>
</feature>
<dbReference type="GO" id="GO:0019367">
    <property type="term" value="P:fatty acid elongation, saturated fatty acid"/>
    <property type="evidence" value="ECO:0007669"/>
    <property type="project" value="TreeGrafter"/>
</dbReference>
<sequence>MLQTFHRTYHWLMSKGAIDLREFLRFSKDPRIADWPLMSTPFPILSIIFSYVYLVKYLGPKLMKDRQSLQIKPIIVAYNALMVILSMLFFHYGGQMTYLPPGGKFSLLCQPVDYSRTEDAMRIPRLGWWLLLLKLAEFLDTIFFVLTKKFTHISALHVIHHSLVPWGVWIGLKFGAGGHNAFFPLINLFIHTIMYSYYLLAALGPKVRKYLWWKRYLTIMQMCQFALALIHSSIPLFIDCGFQPFFTYALIIHAIFFWIMFYQFYKKSYKSNLD</sequence>
<dbReference type="GO" id="GO:0009922">
    <property type="term" value="F:fatty acid elongase activity"/>
    <property type="evidence" value="ECO:0007669"/>
    <property type="project" value="UniProtKB-EC"/>
</dbReference>
<keyword evidence="9 10" id="KW-0275">Fatty acid biosynthesis</keyword>
<evidence type="ECO:0000256" key="6">
    <source>
        <dbReference type="ARBA" id="ARBA00022989"/>
    </source>
</evidence>
<protein>
    <recommendedName>
        <fullName evidence="10">Elongation of very long chain fatty acids protein</fullName>
        <ecNumber evidence="10">2.3.1.199</ecNumber>
    </recommendedName>
    <alternativeName>
        <fullName evidence="10">Very-long-chain 3-oxoacyl-CoA synthase</fullName>
    </alternativeName>
</protein>
<dbReference type="OrthoDB" id="434092at2759"/>
<keyword evidence="5 10" id="KW-0276">Fatty acid metabolism</keyword>
<evidence type="ECO:0000256" key="9">
    <source>
        <dbReference type="ARBA" id="ARBA00023160"/>
    </source>
</evidence>
<comment type="similarity">
    <text evidence="10">Belongs to the ELO family.</text>
</comment>
<evidence type="ECO:0000256" key="1">
    <source>
        <dbReference type="ARBA" id="ARBA00004141"/>
    </source>
</evidence>
<dbReference type="Proteomes" id="UP000616769">
    <property type="component" value="Unassembled WGS sequence"/>
</dbReference>
<feature type="transmembrane region" description="Helical" evidence="10">
    <location>
        <begin position="75"/>
        <end position="94"/>
    </location>
</feature>
<comment type="subcellular location">
    <subcellularLocation>
        <location evidence="1">Membrane</location>
        <topology evidence="1">Multi-pass membrane protein</topology>
    </subcellularLocation>
</comment>
<dbReference type="VEuPathDB" id="VectorBase:SSCA008770"/>
<keyword evidence="2 10" id="KW-0444">Lipid biosynthesis</keyword>
<evidence type="ECO:0000313" key="11">
    <source>
        <dbReference type="EMBL" id="KPM09773.1"/>
    </source>
</evidence>
<evidence type="ECO:0000256" key="10">
    <source>
        <dbReference type="RuleBase" id="RU361115"/>
    </source>
</evidence>
<dbReference type="GO" id="GO:0042761">
    <property type="term" value="P:very long-chain fatty acid biosynthetic process"/>
    <property type="evidence" value="ECO:0007669"/>
    <property type="project" value="TreeGrafter"/>
</dbReference>
<proteinExistence type="inferred from homology"/>
<dbReference type="AlphaFoldDB" id="A0A132AFQ7"/>
<dbReference type="GO" id="GO:0005789">
    <property type="term" value="C:endoplasmic reticulum membrane"/>
    <property type="evidence" value="ECO:0007669"/>
    <property type="project" value="TreeGrafter"/>
</dbReference>
<name>A0A132AFQ7_SARSC</name>
<keyword evidence="8 10" id="KW-0472">Membrane</keyword>
<feature type="transmembrane region" description="Helical" evidence="10">
    <location>
        <begin position="182"/>
        <end position="204"/>
    </location>
</feature>
<dbReference type="GO" id="GO:0034626">
    <property type="term" value="P:fatty acid elongation, polyunsaturated fatty acid"/>
    <property type="evidence" value="ECO:0007669"/>
    <property type="project" value="TreeGrafter"/>
</dbReference>
<keyword evidence="6 10" id="KW-1133">Transmembrane helix</keyword>
<keyword evidence="3 10" id="KW-0808">Transferase</keyword>
<dbReference type="GO" id="GO:0034625">
    <property type="term" value="P:fatty acid elongation, monounsaturated fatty acid"/>
    <property type="evidence" value="ECO:0007669"/>
    <property type="project" value="TreeGrafter"/>
</dbReference>
<dbReference type="PANTHER" id="PTHR11157">
    <property type="entry name" value="FATTY ACID ACYL TRANSFERASE-RELATED"/>
    <property type="match status" value="1"/>
</dbReference>
<keyword evidence="4 10" id="KW-0812">Transmembrane</keyword>
<dbReference type="PANTHER" id="PTHR11157:SF69">
    <property type="entry name" value="ELONGATION OF VERY LONG CHAIN FATTY ACIDS PROTEIN 7"/>
    <property type="match status" value="1"/>
</dbReference>
<accession>A0A132AFQ7</accession>
<dbReference type="GO" id="GO:0030148">
    <property type="term" value="P:sphingolipid biosynthetic process"/>
    <property type="evidence" value="ECO:0007669"/>
    <property type="project" value="TreeGrafter"/>
</dbReference>
<dbReference type="EC" id="2.3.1.199" evidence="10"/>
<comment type="catalytic activity">
    <reaction evidence="10">
        <text>a very-long-chain acyl-CoA + malonyl-CoA + H(+) = a very-long-chain 3-oxoacyl-CoA + CO2 + CoA</text>
        <dbReference type="Rhea" id="RHEA:32727"/>
        <dbReference type="ChEBI" id="CHEBI:15378"/>
        <dbReference type="ChEBI" id="CHEBI:16526"/>
        <dbReference type="ChEBI" id="CHEBI:57287"/>
        <dbReference type="ChEBI" id="CHEBI:57384"/>
        <dbReference type="ChEBI" id="CHEBI:90725"/>
        <dbReference type="ChEBI" id="CHEBI:90736"/>
        <dbReference type="EC" id="2.3.1.199"/>
    </reaction>
</comment>
<evidence type="ECO:0000256" key="7">
    <source>
        <dbReference type="ARBA" id="ARBA00023098"/>
    </source>
</evidence>
<feature type="transmembrane region" description="Helical" evidence="10">
    <location>
        <begin position="158"/>
        <end position="176"/>
    </location>
</feature>
<evidence type="ECO:0000256" key="5">
    <source>
        <dbReference type="ARBA" id="ARBA00022832"/>
    </source>
</evidence>
<evidence type="ECO:0000256" key="2">
    <source>
        <dbReference type="ARBA" id="ARBA00022516"/>
    </source>
</evidence>
<feature type="transmembrane region" description="Helical" evidence="10">
    <location>
        <begin position="35"/>
        <end position="54"/>
    </location>
</feature>
<evidence type="ECO:0000256" key="8">
    <source>
        <dbReference type="ARBA" id="ARBA00023136"/>
    </source>
</evidence>
<organism evidence="11 12">
    <name type="scientific">Sarcoptes scabiei</name>
    <name type="common">Itch mite</name>
    <name type="synonym">Acarus scabiei</name>
    <dbReference type="NCBI Taxonomy" id="52283"/>
    <lineage>
        <taxon>Eukaryota</taxon>
        <taxon>Metazoa</taxon>
        <taxon>Ecdysozoa</taxon>
        <taxon>Arthropoda</taxon>
        <taxon>Chelicerata</taxon>
        <taxon>Arachnida</taxon>
        <taxon>Acari</taxon>
        <taxon>Acariformes</taxon>
        <taxon>Sarcoptiformes</taxon>
        <taxon>Astigmata</taxon>
        <taxon>Psoroptidia</taxon>
        <taxon>Sarcoptoidea</taxon>
        <taxon>Sarcoptidae</taxon>
        <taxon>Sarcoptinae</taxon>
        <taxon>Sarcoptes</taxon>
    </lineage>
</organism>
<feature type="transmembrane region" description="Helical" evidence="10">
    <location>
        <begin position="126"/>
        <end position="146"/>
    </location>
</feature>
<comment type="caution">
    <text evidence="11">The sequence shown here is derived from an EMBL/GenBank/DDBJ whole genome shotgun (WGS) entry which is preliminary data.</text>
</comment>
<feature type="transmembrane region" description="Helical" evidence="10">
    <location>
        <begin position="244"/>
        <end position="265"/>
    </location>
</feature>
<dbReference type="InterPro" id="IPR002076">
    <property type="entry name" value="ELO_fam"/>
</dbReference>